<dbReference type="EMBL" id="LGUG01000013">
    <property type="protein sequence ID" value="KON84087.1"/>
    <property type="molecule type" value="Genomic_DNA"/>
</dbReference>
<dbReference type="Proteomes" id="UP000037269">
    <property type="component" value="Unassembled WGS sequence"/>
</dbReference>
<accession>A0A0M0G3C3</accession>
<dbReference type="STRING" id="47500.AF333_29400"/>
<dbReference type="GeneID" id="42309248"/>
<dbReference type="EMBL" id="FNED01000015">
    <property type="protein sequence ID" value="SDJ30432.1"/>
    <property type="molecule type" value="Genomic_DNA"/>
</dbReference>
<evidence type="ECO:0000313" key="2">
    <source>
        <dbReference type="EMBL" id="KON84087.1"/>
    </source>
</evidence>
<feature type="domain" description="Inner membrane protein YgaP-like transmembrane" evidence="1">
    <location>
        <begin position="1"/>
        <end position="68"/>
    </location>
</feature>
<reference evidence="2 4" key="1">
    <citation type="submission" date="2015-07" db="EMBL/GenBank/DDBJ databases">
        <title>Fjat-14205 dsm 2895.</title>
        <authorList>
            <person name="Liu B."/>
            <person name="Wang J."/>
            <person name="Zhu Y."/>
            <person name="Liu G."/>
            <person name="Chen Q."/>
            <person name="Chen Z."/>
            <person name="Lan J."/>
            <person name="Che J."/>
            <person name="Ge C."/>
            <person name="Shi H."/>
            <person name="Pan Z."/>
            <person name="Liu X."/>
        </authorList>
    </citation>
    <scope>NUCLEOTIDE SEQUENCE [LARGE SCALE GENOMIC DNA]</scope>
    <source>
        <strain evidence="2 4">DSM 2895</strain>
    </source>
</reference>
<dbReference type="PATRIC" id="fig|47500.9.peg.310"/>
<dbReference type="AlphaFoldDB" id="A0A0M0G3C3"/>
<reference evidence="3 5" key="2">
    <citation type="submission" date="2016-10" db="EMBL/GenBank/DDBJ databases">
        <authorList>
            <person name="de Groot N.N."/>
        </authorList>
    </citation>
    <scope>NUCLEOTIDE SEQUENCE [LARGE SCALE GENOMIC DNA]</scope>
    <source>
        <strain evidence="3 5">DSM 2895</strain>
    </source>
</reference>
<proteinExistence type="predicted"/>
<gene>
    <name evidence="2" type="ORF">AF333_29400</name>
    <name evidence="3" type="ORF">SAMN04487909_11575</name>
</gene>
<dbReference type="OrthoDB" id="5405951at2"/>
<keyword evidence="4" id="KW-1185">Reference proteome</keyword>
<sequence length="85" mass="9769">MKKNVGLCDAFIRITVGLIGLSYSTARMVQRPYRMSPIIITILSAMKIAEGITRFCPLLTMFGISTEDEDGKRPYRIYSYPRRFK</sequence>
<evidence type="ECO:0000313" key="5">
    <source>
        <dbReference type="Proteomes" id="UP000182836"/>
    </source>
</evidence>
<evidence type="ECO:0000313" key="3">
    <source>
        <dbReference type="EMBL" id="SDJ30432.1"/>
    </source>
</evidence>
<protein>
    <recommendedName>
        <fullName evidence="1">Inner membrane protein YgaP-like transmembrane domain-containing protein</fullName>
    </recommendedName>
</protein>
<dbReference type="Pfam" id="PF11127">
    <property type="entry name" value="YgaP-like_TM"/>
    <property type="match status" value="1"/>
</dbReference>
<dbReference type="InterPro" id="IPR021309">
    <property type="entry name" value="YgaP-like_TM"/>
</dbReference>
<evidence type="ECO:0000313" key="4">
    <source>
        <dbReference type="Proteomes" id="UP000037269"/>
    </source>
</evidence>
<name>A0A0M0G3C3_ANEMI</name>
<dbReference type="Proteomes" id="UP000182836">
    <property type="component" value="Unassembled WGS sequence"/>
</dbReference>
<organism evidence="2 4">
    <name type="scientific">Aneurinibacillus migulanus</name>
    <name type="common">Bacillus migulanus</name>
    <dbReference type="NCBI Taxonomy" id="47500"/>
    <lineage>
        <taxon>Bacteria</taxon>
        <taxon>Bacillati</taxon>
        <taxon>Bacillota</taxon>
        <taxon>Bacilli</taxon>
        <taxon>Bacillales</taxon>
        <taxon>Paenibacillaceae</taxon>
        <taxon>Aneurinibacillus group</taxon>
        <taxon>Aneurinibacillus</taxon>
    </lineage>
</organism>
<dbReference type="RefSeq" id="WP_043067098.1">
    <property type="nucleotide sequence ID" value="NZ_BJOA01000147.1"/>
</dbReference>
<evidence type="ECO:0000259" key="1">
    <source>
        <dbReference type="Pfam" id="PF11127"/>
    </source>
</evidence>